<dbReference type="AlphaFoldDB" id="A0A1Q3A781"/>
<dbReference type="OrthoDB" id="4065598at2759"/>
<dbReference type="Pfam" id="PF09795">
    <property type="entry name" value="ATG31"/>
    <property type="match status" value="1"/>
</dbReference>
<dbReference type="GO" id="GO:0006914">
    <property type="term" value="P:autophagy"/>
    <property type="evidence" value="ECO:0007669"/>
    <property type="project" value="InterPro"/>
</dbReference>
<name>A0A1Q3A781_ZYGRO</name>
<evidence type="ECO:0000313" key="1">
    <source>
        <dbReference type="EMBL" id="GAV51585.1"/>
    </source>
</evidence>
<dbReference type="GO" id="GO:0000407">
    <property type="term" value="C:phagophore assembly site"/>
    <property type="evidence" value="ECO:0007669"/>
    <property type="project" value="InterPro"/>
</dbReference>
<evidence type="ECO:0008006" key="3">
    <source>
        <dbReference type="Google" id="ProtNLM"/>
    </source>
</evidence>
<dbReference type="Proteomes" id="UP000187013">
    <property type="component" value="Unassembled WGS sequence"/>
</dbReference>
<dbReference type="EMBL" id="BDGX01000032">
    <property type="protein sequence ID" value="GAV51585.1"/>
    <property type="molecule type" value="Genomic_DNA"/>
</dbReference>
<organism evidence="1 2">
    <name type="scientific">Zygosaccharomyces rouxii</name>
    <dbReference type="NCBI Taxonomy" id="4956"/>
    <lineage>
        <taxon>Eukaryota</taxon>
        <taxon>Fungi</taxon>
        <taxon>Dikarya</taxon>
        <taxon>Ascomycota</taxon>
        <taxon>Saccharomycotina</taxon>
        <taxon>Saccharomycetes</taxon>
        <taxon>Saccharomycetales</taxon>
        <taxon>Saccharomycetaceae</taxon>
        <taxon>Zygosaccharomyces</taxon>
    </lineage>
</organism>
<proteinExistence type="predicted"/>
<protein>
    <recommendedName>
        <fullName evidence="3">Autophagy-related protein 31</fullName>
    </recommendedName>
</protein>
<comment type="caution">
    <text evidence="1">The sequence shown here is derived from an EMBL/GenBank/DDBJ whole genome shotgun (WGS) entry which is preliminary data.</text>
</comment>
<reference evidence="1 2" key="1">
    <citation type="submission" date="2016-08" db="EMBL/GenBank/DDBJ databases">
        <title>Draft genome sequence of allopolyploid Zygosaccharomyces rouxii.</title>
        <authorList>
            <person name="Watanabe J."/>
            <person name="Uehara K."/>
            <person name="Mogi Y."/>
            <person name="Tsukioka Y."/>
        </authorList>
    </citation>
    <scope>NUCLEOTIDE SEQUENCE [LARGE SCALE GENOMIC DNA]</scope>
    <source>
        <strain evidence="1 2">NBRC 110957</strain>
    </source>
</reference>
<accession>A0A1Q3A781</accession>
<dbReference type="Gene3D" id="2.60.270.60">
    <property type="match status" value="1"/>
</dbReference>
<dbReference type="InterPro" id="IPR018621">
    <property type="entry name" value="Atg31"/>
</dbReference>
<evidence type="ECO:0000313" key="2">
    <source>
        <dbReference type="Proteomes" id="UP000187013"/>
    </source>
</evidence>
<sequence>MNPQTEMQPLTITVYDRNVRHMLSDGNQSSSHYTPDGNSHAMFPTNIRYVFEDDDTNLTPIESENDDGIENVIIVKLEESGTLSGVELISDQFEMLSYKGGTSGSDQMVDDVELEVVSRFTDLSHLVDDLPLDELIRLYIIQNEQMQTISNSM</sequence>
<gene>
    <name evidence="1" type="ORF">ZYGR_0AF00560</name>
</gene>